<dbReference type="GO" id="GO:0016787">
    <property type="term" value="F:hydrolase activity"/>
    <property type="evidence" value="ECO:0007669"/>
    <property type="project" value="UniProtKB-KW"/>
</dbReference>
<comment type="similarity">
    <text evidence="1">Belongs to the thioesterase family.</text>
</comment>
<organism evidence="4">
    <name type="scientific">Verrucosispora sp. MS100047</name>
    <dbReference type="NCBI Taxonomy" id="1410949"/>
    <lineage>
        <taxon>Bacteria</taxon>
        <taxon>Bacillati</taxon>
        <taxon>Actinomycetota</taxon>
        <taxon>Actinomycetes</taxon>
        <taxon>Micromonosporales</taxon>
        <taxon>Micromonosporaceae</taxon>
        <taxon>Micromonospora</taxon>
    </lineage>
</organism>
<dbReference type="SMART" id="SM00824">
    <property type="entry name" value="PKS_TE"/>
    <property type="match status" value="1"/>
</dbReference>
<dbReference type="PANTHER" id="PTHR11487">
    <property type="entry name" value="THIOESTERASE"/>
    <property type="match status" value="1"/>
</dbReference>
<gene>
    <name evidence="4" type="ORF">VASRM7_396</name>
</gene>
<dbReference type="GO" id="GO:0008610">
    <property type="term" value="P:lipid biosynthetic process"/>
    <property type="evidence" value="ECO:0007669"/>
    <property type="project" value="TreeGrafter"/>
</dbReference>
<evidence type="ECO:0000256" key="2">
    <source>
        <dbReference type="ARBA" id="ARBA00022801"/>
    </source>
</evidence>
<sequence length="255" mass="28558">MRTTAQATSWLRRYRPRPAATWRLVCFPYASGNATFYRQWAVRLPAEVEVVAVQYPGRLDRIHEPCVRDMATMVDGIVAALQPLLHTDFALFGHSMGAAVAYEVAHRLEHGLGAPPRRLIVSGRPAPQHHRPGVKHLGSDEELWDELRRLGGTTDEALAHPELRSALMPTLRADYRLVETYRPTFGAPLSVPVTAITGDDDPEAHVPEVADWRRCTTGDFQLRVLPGHHFYLIDRQAEVLDHLREALGLPAGQPH</sequence>
<proteinExistence type="inferred from homology"/>
<dbReference type="PANTHER" id="PTHR11487:SF0">
    <property type="entry name" value="S-ACYL FATTY ACID SYNTHASE THIOESTERASE, MEDIUM CHAIN"/>
    <property type="match status" value="1"/>
</dbReference>
<dbReference type="InterPro" id="IPR001031">
    <property type="entry name" value="Thioesterase"/>
</dbReference>
<evidence type="ECO:0000259" key="3">
    <source>
        <dbReference type="SMART" id="SM00824"/>
    </source>
</evidence>
<protein>
    <submittedName>
        <fullName evidence="4">Thioesterase</fullName>
    </submittedName>
</protein>
<feature type="domain" description="Thioesterase TesA-like" evidence="3">
    <location>
        <begin position="25"/>
        <end position="243"/>
    </location>
</feature>
<dbReference type="EMBL" id="KF826672">
    <property type="protein sequence ID" value="AIS85636.1"/>
    <property type="molecule type" value="Genomic_DNA"/>
</dbReference>
<dbReference type="SUPFAM" id="SSF53474">
    <property type="entry name" value="alpha/beta-Hydrolases"/>
    <property type="match status" value="1"/>
</dbReference>
<dbReference type="Gene3D" id="3.40.50.1820">
    <property type="entry name" value="alpha/beta hydrolase"/>
    <property type="match status" value="1"/>
</dbReference>
<dbReference type="InterPro" id="IPR012223">
    <property type="entry name" value="TEII"/>
</dbReference>
<name>A0A097CSL0_9ACTN</name>
<reference evidence="4" key="1">
    <citation type="submission" date="2013-11" db="EMBL/GenBank/DDBJ databases">
        <title>New antitubercular compounds from marine-derived Verrucosispora sp. MS100047.</title>
        <authorList>
            <person name="Huang P."/>
            <person name="Xie F."/>
            <person name="Wang Q."/>
            <person name="Wang J."/>
            <person name="Wang Q."/>
            <person name="Abdel-Mageed W.M."/>
            <person name="Liu M."/>
            <person name="Han J."/>
            <person name="Song F."/>
            <person name="Dai H."/>
            <person name="Liu X."/>
            <person name="Zhang L."/>
        </authorList>
    </citation>
    <scope>NUCLEOTIDE SEQUENCE</scope>
    <source>
        <strain evidence="4">MS100047</strain>
    </source>
</reference>
<dbReference type="InterPro" id="IPR020802">
    <property type="entry name" value="TesA-like"/>
</dbReference>
<accession>A0A097CSL0</accession>
<evidence type="ECO:0000256" key="1">
    <source>
        <dbReference type="ARBA" id="ARBA00007169"/>
    </source>
</evidence>
<dbReference type="InterPro" id="IPR029058">
    <property type="entry name" value="AB_hydrolase_fold"/>
</dbReference>
<evidence type="ECO:0000313" key="4">
    <source>
        <dbReference type="EMBL" id="AIS85636.1"/>
    </source>
</evidence>
<dbReference type="Pfam" id="PF00975">
    <property type="entry name" value="Thioesterase"/>
    <property type="match status" value="1"/>
</dbReference>
<dbReference type="AlphaFoldDB" id="A0A097CSL0"/>
<keyword evidence="2" id="KW-0378">Hydrolase</keyword>